<comment type="caution">
    <text evidence="1">The sequence shown here is derived from an EMBL/GenBank/DDBJ whole genome shotgun (WGS) entry which is preliminary data.</text>
</comment>
<evidence type="ECO:0000313" key="2">
    <source>
        <dbReference type="Proteomes" id="UP000824120"/>
    </source>
</evidence>
<protein>
    <submittedName>
        <fullName evidence="1">Uncharacterized protein</fullName>
    </submittedName>
</protein>
<dbReference type="Proteomes" id="UP000824120">
    <property type="component" value="Chromosome 11"/>
</dbReference>
<accession>A0A9J5WQ82</accession>
<reference evidence="1 2" key="1">
    <citation type="submission" date="2020-09" db="EMBL/GenBank/DDBJ databases">
        <title>De no assembly of potato wild relative species, Solanum commersonii.</title>
        <authorList>
            <person name="Cho K."/>
        </authorList>
    </citation>
    <scope>NUCLEOTIDE SEQUENCE [LARGE SCALE GENOMIC DNA]</scope>
    <source>
        <strain evidence="1">LZ3.2</strain>
        <tissue evidence="1">Leaf</tissue>
    </source>
</reference>
<organism evidence="1 2">
    <name type="scientific">Solanum commersonii</name>
    <name type="common">Commerson's wild potato</name>
    <name type="synonym">Commerson's nightshade</name>
    <dbReference type="NCBI Taxonomy" id="4109"/>
    <lineage>
        <taxon>Eukaryota</taxon>
        <taxon>Viridiplantae</taxon>
        <taxon>Streptophyta</taxon>
        <taxon>Embryophyta</taxon>
        <taxon>Tracheophyta</taxon>
        <taxon>Spermatophyta</taxon>
        <taxon>Magnoliopsida</taxon>
        <taxon>eudicotyledons</taxon>
        <taxon>Gunneridae</taxon>
        <taxon>Pentapetalae</taxon>
        <taxon>asterids</taxon>
        <taxon>lamiids</taxon>
        <taxon>Solanales</taxon>
        <taxon>Solanaceae</taxon>
        <taxon>Solanoideae</taxon>
        <taxon>Solaneae</taxon>
        <taxon>Solanum</taxon>
    </lineage>
</organism>
<dbReference type="AlphaFoldDB" id="A0A9J5WQ82"/>
<proteinExistence type="predicted"/>
<gene>
    <name evidence="1" type="ORF">H5410_057212</name>
</gene>
<name>A0A9J5WQ82_SOLCO</name>
<sequence>MSDFRENNQASGLNCFYPEYWAEQNEEMERIPTEEEPTSIRKMMKILREYEFVSGQLINLDKSLMYLHEKVPIGVSFQIRRKTELRMGSFPFTYLGCLMFYGRKNKTHFEGINTKYG</sequence>
<dbReference type="OrthoDB" id="1329227at2759"/>
<dbReference type="EMBL" id="JACXVP010000011">
    <property type="protein sequence ID" value="KAG5577078.1"/>
    <property type="molecule type" value="Genomic_DNA"/>
</dbReference>
<evidence type="ECO:0000313" key="1">
    <source>
        <dbReference type="EMBL" id="KAG5577078.1"/>
    </source>
</evidence>
<keyword evidence="2" id="KW-1185">Reference proteome</keyword>